<evidence type="ECO:0000256" key="1">
    <source>
        <dbReference type="SAM" id="Phobius"/>
    </source>
</evidence>
<name>A0A225UNQ4_9STRA</name>
<feature type="transmembrane region" description="Helical" evidence="1">
    <location>
        <begin position="161"/>
        <end position="178"/>
    </location>
</feature>
<keyword evidence="1" id="KW-1133">Transmembrane helix</keyword>
<dbReference type="EMBL" id="NBNE01013719">
    <property type="protein sequence ID" value="OWY94867.1"/>
    <property type="molecule type" value="Genomic_DNA"/>
</dbReference>
<evidence type="ECO:0000313" key="3">
    <source>
        <dbReference type="Proteomes" id="UP000198211"/>
    </source>
</evidence>
<reference evidence="3" key="1">
    <citation type="submission" date="2017-03" db="EMBL/GenBank/DDBJ databases">
        <title>Phytopthora megakarya and P. palmivora, two closely related causual agents of cacao black pod achieved similar genome size and gene model numbers by different mechanisms.</title>
        <authorList>
            <person name="Ali S."/>
            <person name="Shao J."/>
            <person name="Larry D.J."/>
            <person name="Kronmiller B."/>
            <person name="Shen D."/>
            <person name="Strem M.D."/>
            <person name="Melnick R.L."/>
            <person name="Guiltinan M.J."/>
            <person name="Tyler B.M."/>
            <person name="Meinhardt L.W."/>
            <person name="Bailey B.A."/>
        </authorList>
    </citation>
    <scope>NUCLEOTIDE SEQUENCE [LARGE SCALE GENOMIC DNA]</scope>
    <source>
        <strain evidence="3">zdho120</strain>
    </source>
</reference>
<keyword evidence="1" id="KW-0812">Transmembrane</keyword>
<dbReference type="STRING" id="4795.A0A225UNQ4"/>
<dbReference type="OrthoDB" id="79420at2759"/>
<protein>
    <submittedName>
        <fullName evidence="2">Uncharacterized protein</fullName>
    </submittedName>
</protein>
<dbReference type="Proteomes" id="UP000198211">
    <property type="component" value="Unassembled WGS sequence"/>
</dbReference>
<dbReference type="InterPro" id="IPR036397">
    <property type="entry name" value="RNaseH_sf"/>
</dbReference>
<comment type="caution">
    <text evidence="2">The sequence shown here is derived from an EMBL/GenBank/DDBJ whole genome shotgun (WGS) entry which is preliminary data.</text>
</comment>
<evidence type="ECO:0000313" key="2">
    <source>
        <dbReference type="EMBL" id="OWY94867.1"/>
    </source>
</evidence>
<feature type="transmembrane region" description="Helical" evidence="1">
    <location>
        <begin position="220"/>
        <end position="240"/>
    </location>
</feature>
<gene>
    <name evidence="2" type="ORF">PHMEG_00035282</name>
</gene>
<dbReference type="InterPro" id="IPR009057">
    <property type="entry name" value="Homeodomain-like_sf"/>
</dbReference>
<sequence>MEDAVLRQHAQPYTVFHCLYGFYCLGLPLKELARIYAQSVRTIGNWIKVYESTGTYQRAESSTVRKFSSAHQQWLCDFFADHPLAYFDEAQDAFVRAYYLSISTASVWRLIHNAGLTRKALERRAMHIKELDCRLTTGGRSKSADSHSKGRRSRFERKPRISVLAFIGVTGVIDAFNTPGTFDRVEFFNAVETLPIRCKAMSFSILAPIPFGFWMRDPGIIYFLHSIGIVPIFLTAYCPFINPIEYLFGYIKKCFQRHYVESSGRDLLPFVMETFNRLSDSLCQRYLIIAVGRFKVTGVTHPLAQRKCAGV</sequence>
<keyword evidence="3" id="KW-1185">Reference proteome</keyword>
<proteinExistence type="predicted"/>
<keyword evidence="1" id="KW-0472">Membrane</keyword>
<accession>A0A225UNQ4</accession>
<dbReference type="AlphaFoldDB" id="A0A225UNQ4"/>
<dbReference type="GO" id="GO:0003676">
    <property type="term" value="F:nucleic acid binding"/>
    <property type="evidence" value="ECO:0007669"/>
    <property type="project" value="InterPro"/>
</dbReference>
<dbReference type="SUPFAM" id="SSF46689">
    <property type="entry name" value="Homeodomain-like"/>
    <property type="match status" value="1"/>
</dbReference>
<organism evidence="2 3">
    <name type="scientific">Phytophthora megakarya</name>
    <dbReference type="NCBI Taxonomy" id="4795"/>
    <lineage>
        <taxon>Eukaryota</taxon>
        <taxon>Sar</taxon>
        <taxon>Stramenopiles</taxon>
        <taxon>Oomycota</taxon>
        <taxon>Peronosporomycetes</taxon>
        <taxon>Peronosporales</taxon>
        <taxon>Peronosporaceae</taxon>
        <taxon>Phytophthora</taxon>
    </lineage>
</organism>
<dbReference type="Gene3D" id="3.30.420.10">
    <property type="entry name" value="Ribonuclease H-like superfamily/Ribonuclease H"/>
    <property type="match status" value="1"/>
</dbReference>
<feature type="non-terminal residue" evidence="2">
    <location>
        <position position="311"/>
    </location>
</feature>